<gene>
    <name evidence="1" type="ORF">ACD_80C00113G0004</name>
</gene>
<organism evidence="1">
    <name type="scientific">uncultured bacterium</name>
    <name type="common">gcode 4</name>
    <dbReference type="NCBI Taxonomy" id="1234023"/>
    <lineage>
        <taxon>Bacteria</taxon>
        <taxon>environmental samples</taxon>
    </lineage>
</organism>
<comment type="caution">
    <text evidence="1">The sequence shown here is derived from an EMBL/GenBank/DDBJ whole genome shotgun (WGS) entry which is preliminary data.</text>
</comment>
<proteinExistence type="predicted"/>
<reference evidence="1" key="1">
    <citation type="journal article" date="2012" name="Science">
        <title>Fermentation, hydrogen, and sulfur metabolism in multiple uncultivated bacterial phyla.</title>
        <authorList>
            <person name="Wrighton K.C."/>
            <person name="Thomas B.C."/>
            <person name="Sharon I."/>
            <person name="Miller C.S."/>
            <person name="Castelle C.J."/>
            <person name="VerBerkmoes N.C."/>
            <person name="Wilkins M.J."/>
            <person name="Hettich R.L."/>
            <person name="Lipton M.S."/>
            <person name="Williams K.H."/>
            <person name="Long P.E."/>
            <person name="Banfield J.F."/>
        </authorList>
    </citation>
    <scope>NUCLEOTIDE SEQUENCE [LARGE SCALE GENOMIC DNA]</scope>
</reference>
<name>K1XJ12_9BACT</name>
<dbReference type="AlphaFoldDB" id="K1XJ12"/>
<dbReference type="EMBL" id="AMFJ01036120">
    <property type="protein sequence ID" value="EKD25136.1"/>
    <property type="molecule type" value="Genomic_DNA"/>
</dbReference>
<sequence>MKKFILVTIVNTKSQEHPIYIFFAPIRCNENDEASIKQSIESQKNDPNVLIAIITRDIEETSLARVKPFLDQLKKLIKECTSLVVSFVDASEIGRIQQSCQKNNISYAFSKN</sequence>
<accession>K1XJ12</accession>
<evidence type="ECO:0000313" key="1">
    <source>
        <dbReference type="EMBL" id="EKD25136.1"/>
    </source>
</evidence>
<protein>
    <submittedName>
        <fullName evidence="1">Uncharacterized protein</fullName>
    </submittedName>
</protein>